<keyword evidence="3" id="KW-0808">Transferase</keyword>
<protein>
    <submittedName>
        <fullName evidence="3">Histidine kinase</fullName>
    </submittedName>
</protein>
<keyword evidence="1" id="KW-1133">Transmembrane helix</keyword>
<evidence type="ECO:0000313" key="4">
    <source>
        <dbReference type="Proteomes" id="UP000639274"/>
    </source>
</evidence>
<dbReference type="SMART" id="SM00387">
    <property type="entry name" value="HATPase_c"/>
    <property type="match status" value="1"/>
</dbReference>
<dbReference type="KEGG" id="lsf:I8J32_009690"/>
<feature type="transmembrane region" description="Helical" evidence="1">
    <location>
        <begin position="56"/>
        <end position="77"/>
    </location>
</feature>
<dbReference type="AlphaFoldDB" id="A0A975ARA3"/>
<reference evidence="3 4" key="1">
    <citation type="submission" date="2021-03" db="EMBL/GenBank/DDBJ databases">
        <title>Lysobacter sp. nov. isolated from soil of gangwondo yeongwol, south Korea.</title>
        <authorList>
            <person name="Kim K.R."/>
            <person name="Kim K.H."/>
            <person name="Jeon C.O."/>
        </authorList>
    </citation>
    <scope>NUCLEOTIDE SEQUENCE [LARGE SCALE GENOMIC DNA]</scope>
    <source>
        <strain evidence="3 4">R19</strain>
    </source>
</reference>
<name>A0A975ARA3_9GAMM</name>
<dbReference type="Pfam" id="PF06580">
    <property type="entry name" value="His_kinase"/>
    <property type="match status" value="1"/>
</dbReference>
<dbReference type="PROSITE" id="PS50109">
    <property type="entry name" value="HIS_KIN"/>
    <property type="match status" value="1"/>
</dbReference>
<sequence>MRPRVAARPPSEFTPAIPAFIGRDHVWSQPALPGVLVAVRFAALLRCPGRPVIKSLFFILRLAVAWFLGFLLLVAVWDALPILGRFEPWPIVLLGLITFPIVITGAFSHLRRVRLMTGHLEPADLGNRQRRQIEIPFEAGEAFDLLEAAIRELPRTEQVEAARDSLQVRAKVERPDTYGELPLGRYNPMLWFGKRNQIFATVTPGHDSASVTLICEPESGAWSDWFRVDDGTNLENAEAITRAISRRVAERRRGEQAVAAQTATEKELTVARLSLLQAQVEPHFLYNTLASAQYLCRTDAQRADEMLGHLIQYLRRSLPRTQDELSTLGDELERAIAYLEILKIRMGTRLTVQVDVPEHLRGIALPPMMLQTLVENAIKHGLERRTVGGTVWILARATDDRIAVTVADDGEGFNNHSSGTGIGLSNVRERLRLVYGGRADLAVVANFPTGVAATITVPATFDQESVHG</sequence>
<feature type="transmembrane region" description="Helical" evidence="1">
    <location>
        <begin position="89"/>
        <end position="110"/>
    </location>
</feature>
<dbReference type="InterPro" id="IPR010559">
    <property type="entry name" value="Sig_transdc_His_kin_internal"/>
</dbReference>
<dbReference type="PANTHER" id="PTHR34220">
    <property type="entry name" value="SENSOR HISTIDINE KINASE YPDA"/>
    <property type="match status" value="1"/>
</dbReference>
<dbReference type="EMBL" id="CP071518">
    <property type="protein sequence ID" value="QSX77078.1"/>
    <property type="molecule type" value="Genomic_DNA"/>
</dbReference>
<dbReference type="InterPro" id="IPR003594">
    <property type="entry name" value="HATPase_dom"/>
</dbReference>
<accession>A0A975ARA3</accession>
<evidence type="ECO:0000259" key="2">
    <source>
        <dbReference type="PROSITE" id="PS50109"/>
    </source>
</evidence>
<proteinExistence type="predicted"/>
<keyword evidence="1" id="KW-0472">Membrane</keyword>
<dbReference type="GO" id="GO:0000155">
    <property type="term" value="F:phosphorelay sensor kinase activity"/>
    <property type="evidence" value="ECO:0007669"/>
    <property type="project" value="InterPro"/>
</dbReference>
<dbReference type="InterPro" id="IPR050640">
    <property type="entry name" value="Bact_2-comp_sensor_kinase"/>
</dbReference>
<keyword evidence="1" id="KW-0812">Transmembrane</keyword>
<keyword evidence="4" id="KW-1185">Reference proteome</keyword>
<feature type="domain" description="Histidine kinase" evidence="2">
    <location>
        <begin position="369"/>
        <end position="461"/>
    </location>
</feature>
<dbReference type="SUPFAM" id="SSF55874">
    <property type="entry name" value="ATPase domain of HSP90 chaperone/DNA topoisomerase II/histidine kinase"/>
    <property type="match status" value="1"/>
</dbReference>
<dbReference type="GO" id="GO:0016020">
    <property type="term" value="C:membrane"/>
    <property type="evidence" value="ECO:0007669"/>
    <property type="project" value="InterPro"/>
</dbReference>
<dbReference type="Pfam" id="PF02518">
    <property type="entry name" value="HATPase_c"/>
    <property type="match status" value="1"/>
</dbReference>
<dbReference type="Gene3D" id="3.30.565.10">
    <property type="entry name" value="Histidine kinase-like ATPase, C-terminal domain"/>
    <property type="match status" value="1"/>
</dbReference>
<dbReference type="InterPro" id="IPR036890">
    <property type="entry name" value="HATPase_C_sf"/>
</dbReference>
<evidence type="ECO:0000313" key="3">
    <source>
        <dbReference type="EMBL" id="QSX77078.1"/>
    </source>
</evidence>
<evidence type="ECO:0000256" key="1">
    <source>
        <dbReference type="SAM" id="Phobius"/>
    </source>
</evidence>
<dbReference type="InterPro" id="IPR005467">
    <property type="entry name" value="His_kinase_dom"/>
</dbReference>
<gene>
    <name evidence="3" type="ORF">I8J32_009690</name>
</gene>
<dbReference type="Proteomes" id="UP000639274">
    <property type="component" value="Chromosome"/>
</dbReference>
<keyword evidence="3" id="KW-0418">Kinase</keyword>
<dbReference type="PANTHER" id="PTHR34220:SF9">
    <property type="entry name" value="SIGNAL TRANSDUCTION HISTIDINE KINASE INTERNAL REGION DOMAIN-CONTAINING PROTEIN"/>
    <property type="match status" value="1"/>
</dbReference>
<organism evidence="3 4">
    <name type="scientific">Agrilutibacter solisilvae</name>
    <dbReference type="NCBI Taxonomy" id="2763317"/>
    <lineage>
        <taxon>Bacteria</taxon>
        <taxon>Pseudomonadati</taxon>
        <taxon>Pseudomonadota</taxon>
        <taxon>Gammaproteobacteria</taxon>
        <taxon>Lysobacterales</taxon>
        <taxon>Lysobacteraceae</taxon>
        <taxon>Agrilutibacter</taxon>
    </lineage>
</organism>